<proteinExistence type="predicted"/>
<dbReference type="OrthoDB" id="3720547at2"/>
<evidence type="ECO:0000259" key="1">
    <source>
        <dbReference type="Pfam" id="PF00149"/>
    </source>
</evidence>
<dbReference type="SUPFAM" id="SSF56300">
    <property type="entry name" value="Metallo-dependent phosphatases"/>
    <property type="match status" value="1"/>
</dbReference>
<comment type="caution">
    <text evidence="2">The sequence shown here is derived from an EMBL/GenBank/DDBJ whole genome shotgun (WGS) entry which is preliminary data.</text>
</comment>
<dbReference type="GO" id="GO:0016787">
    <property type="term" value="F:hydrolase activity"/>
    <property type="evidence" value="ECO:0007669"/>
    <property type="project" value="InterPro"/>
</dbReference>
<dbReference type="InterPro" id="IPR029052">
    <property type="entry name" value="Metallo-depent_PP-like"/>
</dbReference>
<dbReference type="AlphaFoldDB" id="A0A3P1T9T5"/>
<dbReference type="RefSeq" id="WP_124843664.1">
    <property type="nucleotide sequence ID" value="NZ_RQZG01000004.1"/>
</dbReference>
<sequence length="280" mass="31434">MRVAVFSDIHGKFLLPFKLVHHYQQETGRVVDAILQCGDMGAFPDPDALDKATSRHAARDRDELGFHDDFLTVRPGIAQFLAAVDVDMICVRGNHEDHEFLDRLENSNDEPRFPIDAYARVFVCRSGVRQELRVGDETLSFVGVGRIGDRKGRGHAPFIQPHERAALRRLHKLKGDVDVLISHDQETDDPEGHGMVELGELLNHVSFGFHFHGHTGAPFSRSIASNGVTESVKVKELEFDRTGVLPPGCMVILEKSGGRLDLEVVDQHLTHRFTKHTWKL</sequence>
<accession>A0A3P1T9T5</accession>
<protein>
    <submittedName>
        <fullName evidence="2">Serine/threonine protein phosphatase</fullName>
    </submittedName>
</protein>
<dbReference type="EMBL" id="RQZG01000004">
    <property type="protein sequence ID" value="RRD06100.1"/>
    <property type="molecule type" value="Genomic_DNA"/>
</dbReference>
<reference evidence="2 3" key="1">
    <citation type="submission" date="2018-11" db="EMBL/GenBank/DDBJ databases">
        <title>Genomes From Bacteria Associated with the Canine Oral Cavity: a Test Case for Automated Genome-Based Taxonomic Assignment.</title>
        <authorList>
            <person name="Coil D.A."/>
            <person name="Jospin G."/>
            <person name="Darling A.E."/>
            <person name="Wallis C."/>
            <person name="Davis I.J."/>
            <person name="Harris S."/>
            <person name="Eisen J.A."/>
            <person name="Holcombe L.J."/>
            <person name="O'Flynn C."/>
        </authorList>
    </citation>
    <scope>NUCLEOTIDE SEQUENCE [LARGE SCALE GENOMIC DNA]</scope>
    <source>
        <strain evidence="2 3">OH887_COT-365</strain>
    </source>
</reference>
<dbReference type="Proteomes" id="UP000280819">
    <property type="component" value="Unassembled WGS sequence"/>
</dbReference>
<dbReference type="InterPro" id="IPR004843">
    <property type="entry name" value="Calcineurin-like_PHP"/>
</dbReference>
<dbReference type="Pfam" id="PF00149">
    <property type="entry name" value="Metallophos"/>
    <property type="match status" value="1"/>
</dbReference>
<gene>
    <name evidence="2" type="ORF">EII34_05295</name>
</gene>
<evidence type="ECO:0000313" key="2">
    <source>
        <dbReference type="EMBL" id="RRD06100.1"/>
    </source>
</evidence>
<feature type="domain" description="Calcineurin-like phosphoesterase" evidence="1">
    <location>
        <begin position="1"/>
        <end position="215"/>
    </location>
</feature>
<organism evidence="2 3">
    <name type="scientific">Arachnia propionica</name>
    <dbReference type="NCBI Taxonomy" id="1750"/>
    <lineage>
        <taxon>Bacteria</taxon>
        <taxon>Bacillati</taxon>
        <taxon>Actinomycetota</taxon>
        <taxon>Actinomycetes</taxon>
        <taxon>Propionibacteriales</taxon>
        <taxon>Propionibacteriaceae</taxon>
        <taxon>Arachnia</taxon>
    </lineage>
</organism>
<name>A0A3P1T9T5_9ACTN</name>
<dbReference type="Gene3D" id="3.60.21.10">
    <property type="match status" value="1"/>
</dbReference>
<evidence type="ECO:0000313" key="3">
    <source>
        <dbReference type="Proteomes" id="UP000280819"/>
    </source>
</evidence>